<dbReference type="AlphaFoldDB" id="A0A1X0NV36"/>
<gene>
    <name evidence="4" type="ORF">TM35_000161920</name>
</gene>
<dbReference type="Proteomes" id="UP000192257">
    <property type="component" value="Unassembled WGS sequence"/>
</dbReference>
<keyword evidence="1" id="KW-0862">Zinc</keyword>
<dbReference type="VEuPathDB" id="TriTrypDB:TM35_000161920"/>
<feature type="compositionally biased region" description="Polar residues" evidence="2">
    <location>
        <begin position="68"/>
        <end position="98"/>
    </location>
</feature>
<feature type="compositionally biased region" description="Basic residues" evidence="2">
    <location>
        <begin position="431"/>
        <end position="443"/>
    </location>
</feature>
<feature type="compositionally biased region" description="Basic and acidic residues" evidence="2">
    <location>
        <begin position="306"/>
        <end position="315"/>
    </location>
</feature>
<dbReference type="SUPFAM" id="SSF57756">
    <property type="entry name" value="Retrovirus zinc finger-like domains"/>
    <property type="match status" value="2"/>
</dbReference>
<sequence length="475" mass="53968">MRADWEDIAPAVPAKGEDFVICSAHRSRRLAKCCSCEPVRNADRVTIGYTYRCREGMECARAAERASHPNQQQNGTTSNSRTGTIVQPSITTETSTQAGDAAGGDSVPAPDVDAVPQQQQQQQQQQQAPRSGTSRGPNRYYDLTNQRNTDGTGTKKVCWNCGMEGHEKPDCPNALCKTCHTTRNYHHICQEPHPSPFLILSSTLPFSDEMKLVQCVSCHSVGHFDCSPRSVEKSSSCCFCGGMGHNAFDCRQRKDRVPDRWVTRILANENGSIQKGGYDGSLNFPSRSTPGNTSASYDRQTYGYNERGEFPRSDNRYTYARENGNYGRDGNTGGYCASNSHTYGERRPNSRQTENNYKMSYSEREGNWGSRRGEKRSRWDDDEDSYHHGGRTSGRRNYDWGSERDSRSGRNYVDSYAGDGGRRRTSDSYHNHNHNHHHHHHRDRHEGEQQQHHHHKHRRNSRYSRDSDDDFNEPF</sequence>
<evidence type="ECO:0000256" key="1">
    <source>
        <dbReference type="PROSITE-ProRule" id="PRU00047"/>
    </source>
</evidence>
<dbReference type="GO" id="GO:0003676">
    <property type="term" value="F:nucleic acid binding"/>
    <property type="evidence" value="ECO:0007669"/>
    <property type="project" value="InterPro"/>
</dbReference>
<feature type="compositionally biased region" description="Low complexity" evidence="2">
    <location>
        <begin position="117"/>
        <end position="127"/>
    </location>
</feature>
<keyword evidence="5" id="KW-1185">Reference proteome</keyword>
<dbReference type="RefSeq" id="XP_028882620.1">
    <property type="nucleotide sequence ID" value="XM_029026064.1"/>
</dbReference>
<feature type="domain" description="CCHC-type" evidence="3">
    <location>
        <begin position="158"/>
        <end position="173"/>
    </location>
</feature>
<dbReference type="PROSITE" id="PS50158">
    <property type="entry name" value="ZF_CCHC"/>
    <property type="match status" value="1"/>
</dbReference>
<dbReference type="InterPro" id="IPR036875">
    <property type="entry name" value="Znf_CCHC_sf"/>
</dbReference>
<dbReference type="Gene3D" id="4.10.60.10">
    <property type="entry name" value="Zinc finger, CCHC-type"/>
    <property type="match status" value="1"/>
</dbReference>
<evidence type="ECO:0000313" key="5">
    <source>
        <dbReference type="Proteomes" id="UP000192257"/>
    </source>
</evidence>
<dbReference type="GO" id="GO:0008270">
    <property type="term" value="F:zinc ion binding"/>
    <property type="evidence" value="ECO:0007669"/>
    <property type="project" value="UniProtKB-KW"/>
</dbReference>
<name>A0A1X0NV36_9TRYP</name>
<feature type="region of interest" description="Disordered" evidence="2">
    <location>
        <begin position="64"/>
        <end position="148"/>
    </location>
</feature>
<feature type="region of interest" description="Disordered" evidence="2">
    <location>
        <begin position="276"/>
        <end position="475"/>
    </location>
</feature>
<feature type="compositionally biased region" description="Basic and acidic residues" evidence="2">
    <location>
        <begin position="420"/>
        <end position="430"/>
    </location>
</feature>
<protein>
    <submittedName>
        <fullName evidence="4">Putative nucleic acid binding protein</fullName>
    </submittedName>
</protein>
<organism evidence="4 5">
    <name type="scientific">Trypanosoma theileri</name>
    <dbReference type="NCBI Taxonomy" id="67003"/>
    <lineage>
        <taxon>Eukaryota</taxon>
        <taxon>Discoba</taxon>
        <taxon>Euglenozoa</taxon>
        <taxon>Kinetoplastea</taxon>
        <taxon>Metakinetoplastina</taxon>
        <taxon>Trypanosomatida</taxon>
        <taxon>Trypanosomatidae</taxon>
        <taxon>Trypanosoma</taxon>
    </lineage>
</organism>
<dbReference type="SMART" id="SM00343">
    <property type="entry name" value="ZnF_C2HC"/>
    <property type="match status" value="2"/>
</dbReference>
<evidence type="ECO:0000313" key="4">
    <source>
        <dbReference type="EMBL" id="ORC88554.1"/>
    </source>
</evidence>
<accession>A0A1X0NV36</accession>
<proteinExistence type="predicted"/>
<feature type="compositionally biased region" description="Basic and acidic residues" evidence="2">
    <location>
        <begin position="396"/>
        <end position="408"/>
    </location>
</feature>
<feature type="compositionally biased region" description="Basic residues" evidence="2">
    <location>
        <begin position="452"/>
        <end position="462"/>
    </location>
</feature>
<keyword evidence="1" id="KW-0479">Metal-binding</keyword>
<dbReference type="InterPro" id="IPR001878">
    <property type="entry name" value="Znf_CCHC"/>
</dbReference>
<feature type="compositionally biased region" description="Polar residues" evidence="2">
    <location>
        <begin position="350"/>
        <end position="359"/>
    </location>
</feature>
<evidence type="ECO:0000256" key="2">
    <source>
        <dbReference type="SAM" id="MobiDB-lite"/>
    </source>
</evidence>
<evidence type="ECO:0000259" key="3">
    <source>
        <dbReference type="PROSITE" id="PS50158"/>
    </source>
</evidence>
<reference evidence="4 5" key="1">
    <citation type="submission" date="2017-03" db="EMBL/GenBank/DDBJ databases">
        <title>An alternative strategy for trypanosome survival in the mammalian bloodstream revealed through genome and transcriptome analysis of the ubiquitous bovine parasite Trypanosoma (Megatrypanum) theileri.</title>
        <authorList>
            <person name="Kelly S."/>
            <person name="Ivens A."/>
            <person name="Mott A."/>
            <person name="O'Neill E."/>
            <person name="Emms D."/>
            <person name="Macleod O."/>
            <person name="Voorheis P."/>
            <person name="Matthews J."/>
            <person name="Matthews K."/>
            <person name="Carrington M."/>
        </authorList>
    </citation>
    <scope>NUCLEOTIDE SEQUENCE [LARGE SCALE GENOMIC DNA]</scope>
    <source>
        <strain evidence="4">Edinburgh</strain>
    </source>
</reference>
<feature type="compositionally biased region" description="Polar residues" evidence="2">
    <location>
        <begin position="283"/>
        <end position="303"/>
    </location>
</feature>
<comment type="caution">
    <text evidence="4">The sequence shown here is derived from an EMBL/GenBank/DDBJ whole genome shotgun (WGS) entry which is preliminary data.</text>
</comment>
<dbReference type="GeneID" id="39985844"/>
<dbReference type="EMBL" id="NBCO01000016">
    <property type="protein sequence ID" value="ORC88554.1"/>
    <property type="molecule type" value="Genomic_DNA"/>
</dbReference>
<dbReference type="OrthoDB" id="8026949at2759"/>
<keyword evidence="1" id="KW-0863">Zinc-finger</keyword>